<sequence>MDRQTISATTQAFLADDEDLTQGSTLANPI</sequence>
<dbReference type="EMBL" id="AQFW01000004">
    <property type="protein sequence ID" value="EMZ41298.1"/>
    <property type="molecule type" value="Genomic_DNA"/>
</dbReference>
<dbReference type="AlphaFoldDB" id="N2BRX7"/>
<evidence type="ECO:0000313" key="2">
    <source>
        <dbReference type="Proteomes" id="UP000012527"/>
    </source>
</evidence>
<dbReference type="Proteomes" id="UP000012527">
    <property type="component" value="Unassembled WGS sequence"/>
</dbReference>
<accession>N2BRX7</accession>
<name>N2BRX7_9HELI</name>
<proteinExistence type="predicted"/>
<reference evidence="1 2" key="1">
    <citation type="submission" date="2013-02" db="EMBL/GenBank/DDBJ databases">
        <title>The Genome Sequence of Helicobacter bilis WiWa.</title>
        <authorList>
            <consortium name="The Broad Institute Genome Sequencing Platform"/>
            <person name="Ward D."/>
            <person name="Overstreet A.-M.C."/>
            <person name="Ramer-Tait A.E."/>
            <person name="Phillips G.J."/>
            <person name="Wannemuehler M.J."/>
            <person name="Walker B."/>
            <person name="Young S.K."/>
            <person name="Zeng Q."/>
            <person name="Gargeya S."/>
            <person name="Fitzgerald M."/>
            <person name="Haas B."/>
            <person name="Abouelleil A."/>
            <person name="Alvarado L."/>
            <person name="Arachchi H.M."/>
            <person name="Berlin A.M."/>
            <person name="Chapman S.B."/>
            <person name="Dewar J."/>
            <person name="Goldberg J."/>
            <person name="Griggs A."/>
            <person name="Gujja S."/>
            <person name="Hansen M."/>
            <person name="Howarth C."/>
            <person name="Imamovic A."/>
            <person name="Larimer J."/>
            <person name="McCowan C."/>
            <person name="Murphy C."/>
            <person name="Neiman D."/>
            <person name="Pearson M."/>
            <person name="Priest M."/>
            <person name="Roberts A."/>
            <person name="Saif S."/>
            <person name="Shea T."/>
            <person name="Sisk P."/>
            <person name="Sykes S."/>
            <person name="Wortman J."/>
            <person name="Nusbaum C."/>
            <person name="Birren B."/>
        </authorList>
    </citation>
    <scope>NUCLEOTIDE SEQUENCE [LARGE SCALE GENOMIC DNA]</scope>
    <source>
        <strain evidence="1 2">WiWa</strain>
    </source>
</reference>
<evidence type="ECO:0000313" key="1">
    <source>
        <dbReference type="EMBL" id="EMZ41298.1"/>
    </source>
</evidence>
<dbReference type="HOGENOM" id="CLU_3403909_0_0_7"/>
<comment type="caution">
    <text evidence="1">The sequence shown here is derived from an EMBL/GenBank/DDBJ whole genome shotgun (WGS) entry which is preliminary data.</text>
</comment>
<organism evidence="1 2">
    <name type="scientific">Helicobacter bilis WiWa</name>
    <dbReference type="NCBI Taxonomy" id="1235804"/>
    <lineage>
        <taxon>Bacteria</taxon>
        <taxon>Pseudomonadati</taxon>
        <taxon>Campylobacterota</taxon>
        <taxon>Epsilonproteobacteria</taxon>
        <taxon>Campylobacterales</taxon>
        <taxon>Helicobacteraceae</taxon>
        <taxon>Helicobacter</taxon>
    </lineage>
</organism>
<gene>
    <name evidence="1" type="ORF">C826_00315</name>
</gene>
<protein>
    <submittedName>
        <fullName evidence="1">Uncharacterized protein</fullName>
    </submittedName>
</protein>